<dbReference type="AlphaFoldDB" id="A0A2K1JUP2"/>
<dbReference type="EnsemblPlants" id="Pp3c11_14230V3.1">
    <property type="protein sequence ID" value="PAC:32959490.CDS.1"/>
    <property type="gene ID" value="Pp3c11_14230"/>
</dbReference>
<keyword evidence="4" id="KW-1185">Reference proteome</keyword>
<feature type="compositionally biased region" description="Pro residues" evidence="1">
    <location>
        <begin position="92"/>
        <end position="101"/>
    </location>
</feature>
<dbReference type="EnsemblPlants" id="Pp3c11_14230V3.2">
    <property type="protein sequence ID" value="PAC:32959491.CDS.1"/>
    <property type="gene ID" value="Pp3c11_14230"/>
</dbReference>
<evidence type="ECO:0000313" key="3">
    <source>
        <dbReference type="EnsemblPlants" id="PAC:32959490.CDS.1"/>
    </source>
</evidence>
<accession>A0A2K1JUP2</accession>
<dbReference type="Gramene" id="Pp3c11_14230V3.1">
    <property type="protein sequence ID" value="PAC:32959490.CDS.1"/>
    <property type="gene ID" value="Pp3c11_14230"/>
</dbReference>
<organism evidence="2">
    <name type="scientific">Physcomitrium patens</name>
    <name type="common">Spreading-leaved earth moss</name>
    <name type="synonym">Physcomitrella patens</name>
    <dbReference type="NCBI Taxonomy" id="3218"/>
    <lineage>
        <taxon>Eukaryota</taxon>
        <taxon>Viridiplantae</taxon>
        <taxon>Streptophyta</taxon>
        <taxon>Embryophyta</taxon>
        <taxon>Bryophyta</taxon>
        <taxon>Bryophytina</taxon>
        <taxon>Bryopsida</taxon>
        <taxon>Funariidae</taxon>
        <taxon>Funariales</taxon>
        <taxon>Funariaceae</taxon>
        <taxon>Physcomitrium</taxon>
    </lineage>
</organism>
<sequence length="101" mass="10878">MRHSVGHVPEIFVGPRASDFVWWWGPAEKWVRSGLNPKPDGFTDASHGGLTHATWIWLDNLTARPASAICPLPPCHFTASAAPSDITSPGPRTAPPSPALF</sequence>
<dbReference type="PaxDb" id="3218-PP1S11_238V6.1"/>
<reference evidence="3" key="3">
    <citation type="submission" date="2020-12" db="UniProtKB">
        <authorList>
            <consortium name="EnsemblPlants"/>
        </authorList>
    </citation>
    <scope>IDENTIFICATION</scope>
</reference>
<dbReference type="Proteomes" id="UP000006727">
    <property type="component" value="Chromosome 11"/>
</dbReference>
<feature type="region of interest" description="Disordered" evidence="1">
    <location>
        <begin position="81"/>
        <end position="101"/>
    </location>
</feature>
<name>A0A2K1JUP2_PHYPA</name>
<gene>
    <name evidence="2" type="ORF">PHYPA_015014</name>
</gene>
<dbReference type="Gramene" id="Pp3c11_14230V3.2">
    <property type="protein sequence ID" value="PAC:32959491.CDS.1"/>
    <property type="gene ID" value="Pp3c11_14230"/>
</dbReference>
<dbReference type="EMBL" id="ABEU02000011">
    <property type="protein sequence ID" value="PNR45243.1"/>
    <property type="molecule type" value="Genomic_DNA"/>
</dbReference>
<protein>
    <submittedName>
        <fullName evidence="2 3">Uncharacterized protein</fullName>
    </submittedName>
</protein>
<evidence type="ECO:0000256" key="1">
    <source>
        <dbReference type="SAM" id="MobiDB-lite"/>
    </source>
</evidence>
<evidence type="ECO:0000313" key="4">
    <source>
        <dbReference type="Proteomes" id="UP000006727"/>
    </source>
</evidence>
<reference evidence="2 4" key="1">
    <citation type="journal article" date="2008" name="Science">
        <title>The Physcomitrella genome reveals evolutionary insights into the conquest of land by plants.</title>
        <authorList>
            <person name="Rensing S."/>
            <person name="Lang D."/>
            <person name="Zimmer A."/>
            <person name="Terry A."/>
            <person name="Salamov A."/>
            <person name="Shapiro H."/>
            <person name="Nishiyama T."/>
            <person name="Perroud P.-F."/>
            <person name="Lindquist E."/>
            <person name="Kamisugi Y."/>
            <person name="Tanahashi T."/>
            <person name="Sakakibara K."/>
            <person name="Fujita T."/>
            <person name="Oishi K."/>
            <person name="Shin-I T."/>
            <person name="Kuroki Y."/>
            <person name="Toyoda A."/>
            <person name="Suzuki Y."/>
            <person name="Hashimoto A."/>
            <person name="Yamaguchi K."/>
            <person name="Sugano A."/>
            <person name="Kohara Y."/>
            <person name="Fujiyama A."/>
            <person name="Anterola A."/>
            <person name="Aoki S."/>
            <person name="Ashton N."/>
            <person name="Barbazuk W.B."/>
            <person name="Barker E."/>
            <person name="Bennetzen J."/>
            <person name="Bezanilla M."/>
            <person name="Blankenship R."/>
            <person name="Cho S.H."/>
            <person name="Dutcher S."/>
            <person name="Estelle M."/>
            <person name="Fawcett J.A."/>
            <person name="Gundlach H."/>
            <person name="Hanada K."/>
            <person name="Heyl A."/>
            <person name="Hicks K.A."/>
            <person name="Hugh J."/>
            <person name="Lohr M."/>
            <person name="Mayer K."/>
            <person name="Melkozernov A."/>
            <person name="Murata T."/>
            <person name="Nelson D."/>
            <person name="Pils B."/>
            <person name="Prigge M."/>
            <person name="Reiss B."/>
            <person name="Renner T."/>
            <person name="Rombauts S."/>
            <person name="Rushton P."/>
            <person name="Sanderfoot A."/>
            <person name="Schween G."/>
            <person name="Shiu S.-H."/>
            <person name="Stueber K."/>
            <person name="Theodoulou F.L."/>
            <person name="Tu H."/>
            <person name="Van de Peer Y."/>
            <person name="Verrier P.J."/>
            <person name="Waters E."/>
            <person name="Wood A."/>
            <person name="Yang L."/>
            <person name="Cove D."/>
            <person name="Cuming A."/>
            <person name="Hasebe M."/>
            <person name="Lucas S."/>
            <person name="Mishler D.B."/>
            <person name="Reski R."/>
            <person name="Grigoriev I."/>
            <person name="Quatrano R.S."/>
            <person name="Boore J.L."/>
        </authorList>
    </citation>
    <scope>NUCLEOTIDE SEQUENCE [LARGE SCALE GENOMIC DNA]</scope>
    <source>
        <strain evidence="3 4">cv. Gransden 2004</strain>
    </source>
</reference>
<proteinExistence type="predicted"/>
<reference evidence="2 4" key="2">
    <citation type="journal article" date="2018" name="Plant J.">
        <title>The Physcomitrella patens chromosome-scale assembly reveals moss genome structure and evolution.</title>
        <authorList>
            <person name="Lang D."/>
            <person name="Ullrich K.K."/>
            <person name="Murat F."/>
            <person name="Fuchs J."/>
            <person name="Jenkins J."/>
            <person name="Haas F.B."/>
            <person name="Piednoel M."/>
            <person name="Gundlach H."/>
            <person name="Van Bel M."/>
            <person name="Meyberg R."/>
            <person name="Vives C."/>
            <person name="Morata J."/>
            <person name="Symeonidi A."/>
            <person name="Hiss M."/>
            <person name="Muchero W."/>
            <person name="Kamisugi Y."/>
            <person name="Saleh O."/>
            <person name="Blanc G."/>
            <person name="Decker E.L."/>
            <person name="van Gessel N."/>
            <person name="Grimwood J."/>
            <person name="Hayes R.D."/>
            <person name="Graham S.W."/>
            <person name="Gunter L.E."/>
            <person name="McDaniel S.F."/>
            <person name="Hoernstein S.N.W."/>
            <person name="Larsson A."/>
            <person name="Li F.W."/>
            <person name="Perroud P.F."/>
            <person name="Phillips J."/>
            <person name="Ranjan P."/>
            <person name="Rokshar D.S."/>
            <person name="Rothfels C.J."/>
            <person name="Schneider L."/>
            <person name="Shu S."/>
            <person name="Stevenson D.W."/>
            <person name="Thummler F."/>
            <person name="Tillich M."/>
            <person name="Villarreal Aguilar J.C."/>
            <person name="Widiez T."/>
            <person name="Wong G.K."/>
            <person name="Wymore A."/>
            <person name="Zhang Y."/>
            <person name="Zimmer A.D."/>
            <person name="Quatrano R.S."/>
            <person name="Mayer K.F.X."/>
            <person name="Goodstein D."/>
            <person name="Casacuberta J.M."/>
            <person name="Vandepoele K."/>
            <person name="Reski R."/>
            <person name="Cuming A.C."/>
            <person name="Tuskan G.A."/>
            <person name="Maumus F."/>
            <person name="Salse J."/>
            <person name="Schmutz J."/>
            <person name="Rensing S.A."/>
        </authorList>
    </citation>
    <scope>NUCLEOTIDE SEQUENCE [LARGE SCALE GENOMIC DNA]</scope>
    <source>
        <strain evidence="3 4">cv. Gransden 2004</strain>
    </source>
</reference>
<dbReference type="InParanoid" id="A0A2K1JUP2"/>
<evidence type="ECO:0000313" key="2">
    <source>
        <dbReference type="EMBL" id="PNR45243.1"/>
    </source>
</evidence>